<dbReference type="AlphaFoldDB" id="A0A1W6P0N6"/>
<gene>
    <name evidence="10" type="primary">glnE</name>
    <name evidence="10" type="ORF">BVG79_01617</name>
</gene>
<evidence type="ECO:0000256" key="1">
    <source>
        <dbReference type="ARBA" id="ARBA00022679"/>
    </source>
</evidence>
<protein>
    <submittedName>
        <fullName evidence="10">[glutamine synthetase] adenylyltransferase / [glutamine synthetase]-adenylyl-L-tyrosine phosphorylase</fullName>
        <ecNumber evidence="10">2.7.7.42</ecNumber>
        <ecNumber evidence="10">2.7.7.89</ecNumber>
    </submittedName>
</protein>
<accession>A0A1W6P0N6</accession>
<dbReference type="Pfam" id="PF08335">
    <property type="entry name" value="GlnD_UR_UTase"/>
    <property type="match status" value="1"/>
</dbReference>
<dbReference type="GO" id="GO:0005829">
    <property type="term" value="C:cytosol"/>
    <property type="evidence" value="ECO:0007669"/>
    <property type="project" value="TreeGrafter"/>
</dbReference>
<keyword evidence="1 10" id="KW-0808">Transferase</keyword>
<dbReference type="Gene3D" id="3.30.460.10">
    <property type="entry name" value="Beta Polymerase, domain 2"/>
    <property type="match status" value="2"/>
</dbReference>
<evidence type="ECO:0000259" key="9">
    <source>
        <dbReference type="Pfam" id="PF08335"/>
    </source>
</evidence>
<keyword evidence="5" id="KW-0460">Magnesium</keyword>
<dbReference type="EMBL" id="CP019937">
    <property type="protein sequence ID" value="ARO14961.1"/>
    <property type="molecule type" value="Genomic_DNA"/>
</dbReference>
<evidence type="ECO:0000256" key="6">
    <source>
        <dbReference type="ARBA" id="ARBA00023268"/>
    </source>
</evidence>
<evidence type="ECO:0000256" key="3">
    <source>
        <dbReference type="ARBA" id="ARBA00022741"/>
    </source>
</evidence>
<dbReference type="PANTHER" id="PTHR30621">
    <property type="entry name" value="GLUTAMINE SYNTHETASE ADENYLYLTRANSFERASE"/>
    <property type="match status" value="1"/>
</dbReference>
<evidence type="ECO:0000256" key="2">
    <source>
        <dbReference type="ARBA" id="ARBA00022695"/>
    </source>
</evidence>
<evidence type="ECO:0000256" key="7">
    <source>
        <dbReference type="SAM" id="MobiDB-lite"/>
    </source>
</evidence>
<dbReference type="InterPro" id="IPR043519">
    <property type="entry name" value="NT_sf"/>
</dbReference>
<dbReference type="EC" id="2.7.7.42" evidence="10"/>
<dbReference type="GO" id="GO:0000820">
    <property type="term" value="P:regulation of glutamine family amino acid metabolic process"/>
    <property type="evidence" value="ECO:0007669"/>
    <property type="project" value="TreeGrafter"/>
</dbReference>
<dbReference type="STRING" id="92947.BVG79_01617"/>
<sequence>MVKQFRTLAPKRASAHDTDMLDNTPLTTRITRIPRAFDPARGADVLRQIPSLPDRVADLVVGTAGCSPYLASSLEREGAWVAEAVLAPAQALDAVIGGLAALPPDRLADGLRQAKRRVALLVALADLGGAWQLEDVTETLTWLADAATDAAMKAALRAEIARGKLPGMTPDDVETGAAMVALAMGKMGAGELNYSSDIDLICLFDDSPFDRDTYPDARAAYVRATRKMTSLLSDITPEGYVFRTDLRLRPDASVTPVCVAMSVAERYYEAEGRTWERNAYIKARAAAGDIAAGERFLRDLRPFVWRRHLDFATIQDAHEMLVRIRDHKGLHGKLNLFGHNIKLGQGGIREIEFFTQTRQLIAGGRDESLRLRATVPSLHRLADAGWIAPDVAEALSDHYRAHRLVEHRLQMLGDAQTHDLPVTDEGFARLAAFMDTDVPSLKADITRRIRAVDRLTAAFFAPETASDGAAVPPQDGFGADVIARWRSYPALRSARAGEIFRRLRPRILARLQQAAKPDEALGVFDQFLSGLPAGVQLFALFDANENLLNLLIDICATAPALAQYLSRNAGVLDAVLGGSFFDPWPTDDALLVGLDHVMDGAPDYEQQLDAARRWMKEWHFRIGVHLLQGVITAEEAGGQYAALADAVLRGIWPRVVAAFERRHGPQPGRGAIVVGMGSLGAGRLHAQSDLDLILIYDAQGAEVSDGPRSLAVSAYFARLTQALVTALSAAMAEGRLYEVDMRLRPSGRQGPVATAWGAFRAYQQDAAWTWEHLAQTRARPIVGDVGLMAEFESFRRDLLRQKARGATVRADVRDMRARISAAKPPQGDWDAKIGPGRLQDIELFAETQALLSASPARAVAAQLTAASESSPALAAGEHLFWQLQCAQRLLTAGPLTADALGAGAQAFLLRETGQPSVAALNSTIERVAAQAASAIAAGLADPLSRTGESA</sequence>
<keyword evidence="2 10" id="KW-0548">Nucleotidyltransferase</keyword>
<dbReference type="Pfam" id="PF03710">
    <property type="entry name" value="GlnE"/>
    <property type="match status" value="2"/>
</dbReference>
<dbReference type="KEGG" id="kro:BVG79_01617"/>
<dbReference type="PANTHER" id="PTHR30621:SF0">
    <property type="entry name" value="BIFUNCTIONAL GLUTAMINE SYNTHETASE ADENYLYLTRANSFERASE_ADENYLYL-REMOVING ENZYME"/>
    <property type="match status" value="1"/>
</dbReference>
<evidence type="ECO:0000313" key="11">
    <source>
        <dbReference type="Proteomes" id="UP000242447"/>
    </source>
</evidence>
<keyword evidence="6" id="KW-0511">Multifunctional enzyme</keyword>
<name>A0A1W6P0N6_9RHOB</name>
<evidence type="ECO:0000259" key="8">
    <source>
        <dbReference type="Pfam" id="PF03710"/>
    </source>
</evidence>
<dbReference type="GO" id="GO:0005524">
    <property type="term" value="F:ATP binding"/>
    <property type="evidence" value="ECO:0007669"/>
    <property type="project" value="UniProtKB-KW"/>
</dbReference>
<feature type="domain" description="PII-uridylyltransferase/Glutamine-synthetase adenylyltransferase" evidence="9">
    <location>
        <begin position="319"/>
        <end position="460"/>
    </location>
</feature>
<dbReference type="Gene3D" id="1.20.120.330">
    <property type="entry name" value="Nucleotidyltransferases domain 2"/>
    <property type="match status" value="2"/>
</dbReference>
<dbReference type="Proteomes" id="UP000242447">
    <property type="component" value="Chromosome"/>
</dbReference>
<keyword evidence="11" id="KW-1185">Reference proteome</keyword>
<dbReference type="InterPro" id="IPR023057">
    <property type="entry name" value="GlnE"/>
</dbReference>
<keyword evidence="4" id="KW-0067">ATP-binding</keyword>
<dbReference type="GO" id="GO:0047388">
    <property type="term" value="F:[glutamine synthetase]-adenylyl-L-tyrosine phosphorylase activity"/>
    <property type="evidence" value="ECO:0007669"/>
    <property type="project" value="UniProtKB-EC"/>
</dbReference>
<feature type="region of interest" description="Disordered" evidence="7">
    <location>
        <begin position="1"/>
        <end position="21"/>
    </location>
</feature>
<keyword evidence="3" id="KW-0547">Nucleotide-binding</keyword>
<evidence type="ECO:0000256" key="5">
    <source>
        <dbReference type="ARBA" id="ARBA00022842"/>
    </source>
</evidence>
<proteinExistence type="predicted"/>
<organism evidence="10 11">
    <name type="scientific">Ketogulonicigenium robustum</name>
    <dbReference type="NCBI Taxonomy" id="92947"/>
    <lineage>
        <taxon>Bacteria</taxon>
        <taxon>Pseudomonadati</taxon>
        <taxon>Pseudomonadota</taxon>
        <taxon>Alphaproteobacteria</taxon>
        <taxon>Rhodobacterales</taxon>
        <taxon>Roseobacteraceae</taxon>
        <taxon>Ketogulonicigenium</taxon>
    </lineage>
</organism>
<reference evidence="10 11" key="1">
    <citation type="submission" date="2017-02" db="EMBL/GenBank/DDBJ databases">
        <title>Ketogulonicigenium robustum SPU B003 Genome sequencing and assembly.</title>
        <authorList>
            <person name="Li Y."/>
            <person name="Liu L."/>
            <person name="Wang C."/>
            <person name="Zhang M."/>
            <person name="Zhang T."/>
            <person name="Zhang Y."/>
        </authorList>
    </citation>
    <scope>NUCLEOTIDE SEQUENCE [LARGE SCALE GENOMIC DNA]</scope>
    <source>
        <strain evidence="10 11">SPU_B003</strain>
    </source>
</reference>
<dbReference type="GO" id="GO:0008882">
    <property type="term" value="F:[glutamate-ammonia-ligase] adenylyltransferase activity"/>
    <property type="evidence" value="ECO:0007669"/>
    <property type="project" value="UniProtKB-EC"/>
</dbReference>
<feature type="domain" description="Glutamate-ammonia ligase adenylyltransferase repeated" evidence="8">
    <location>
        <begin position="549"/>
        <end position="792"/>
    </location>
</feature>
<evidence type="ECO:0000256" key="4">
    <source>
        <dbReference type="ARBA" id="ARBA00022840"/>
    </source>
</evidence>
<dbReference type="SUPFAM" id="SSF81301">
    <property type="entry name" value="Nucleotidyltransferase"/>
    <property type="match status" value="2"/>
</dbReference>
<dbReference type="CDD" id="cd05401">
    <property type="entry name" value="NT_GlnE_GlnD_like"/>
    <property type="match status" value="1"/>
</dbReference>
<feature type="domain" description="Glutamate-ammonia ligase adenylyltransferase repeated" evidence="8">
    <location>
        <begin position="65"/>
        <end position="298"/>
    </location>
</feature>
<evidence type="ECO:0000313" key="10">
    <source>
        <dbReference type="EMBL" id="ARO14961.1"/>
    </source>
</evidence>
<dbReference type="InterPro" id="IPR013546">
    <property type="entry name" value="PII_UdlTrfase/GS_AdlTrfase"/>
</dbReference>
<dbReference type="SUPFAM" id="SSF81593">
    <property type="entry name" value="Nucleotidyltransferase substrate binding subunit/domain"/>
    <property type="match status" value="2"/>
</dbReference>
<dbReference type="EC" id="2.7.7.89" evidence="10"/>
<dbReference type="InterPro" id="IPR005190">
    <property type="entry name" value="GlnE_rpt_dom"/>
</dbReference>